<feature type="compositionally biased region" description="Basic and acidic residues" evidence="1">
    <location>
        <begin position="99"/>
        <end position="111"/>
    </location>
</feature>
<feature type="region of interest" description="Disordered" evidence="1">
    <location>
        <begin position="99"/>
        <end position="150"/>
    </location>
</feature>
<sequence>MPRYTPGKEVWSQADTDEYDRLTQNADGLEAVWRVHSDELNRVMRSRVIPPTGTLQRLRQLMNGAQERWGAAAQRKLRFFDELILKYKKISEEKEALAKEAVKSPVHEKLKYAPPRLDIPGGPGYEETKASFGNGRTRRGRRARKTRRKH</sequence>
<accession>A0A6C0F8D6</accession>
<organism evidence="2">
    <name type="scientific">viral metagenome</name>
    <dbReference type="NCBI Taxonomy" id="1070528"/>
    <lineage>
        <taxon>unclassified sequences</taxon>
        <taxon>metagenomes</taxon>
        <taxon>organismal metagenomes</taxon>
    </lineage>
</organism>
<evidence type="ECO:0000256" key="1">
    <source>
        <dbReference type="SAM" id="MobiDB-lite"/>
    </source>
</evidence>
<reference evidence="2" key="1">
    <citation type="journal article" date="2020" name="Nature">
        <title>Giant virus diversity and host interactions through global metagenomics.</title>
        <authorList>
            <person name="Schulz F."/>
            <person name="Roux S."/>
            <person name="Paez-Espino D."/>
            <person name="Jungbluth S."/>
            <person name="Walsh D.A."/>
            <person name="Denef V.J."/>
            <person name="McMahon K.D."/>
            <person name="Konstantinidis K.T."/>
            <person name="Eloe-Fadrosh E.A."/>
            <person name="Kyrpides N.C."/>
            <person name="Woyke T."/>
        </authorList>
    </citation>
    <scope>NUCLEOTIDE SEQUENCE</scope>
    <source>
        <strain evidence="2">GVMAG-M-3300009180-45</strain>
    </source>
</reference>
<protein>
    <submittedName>
        <fullName evidence="2">Uncharacterized protein</fullName>
    </submittedName>
</protein>
<name>A0A6C0F8D6_9ZZZZ</name>
<evidence type="ECO:0000313" key="2">
    <source>
        <dbReference type="EMBL" id="QHT35425.1"/>
    </source>
</evidence>
<feature type="compositionally biased region" description="Basic residues" evidence="1">
    <location>
        <begin position="136"/>
        <end position="150"/>
    </location>
</feature>
<proteinExistence type="predicted"/>
<dbReference type="AlphaFoldDB" id="A0A6C0F8D6"/>
<dbReference type="EMBL" id="MN739021">
    <property type="protein sequence ID" value="QHT35425.1"/>
    <property type="molecule type" value="Genomic_DNA"/>
</dbReference>